<protein>
    <submittedName>
        <fullName evidence="2">NadR</fullName>
    </submittedName>
</protein>
<dbReference type="InterPro" id="IPR038727">
    <property type="entry name" value="NadR/Ttd14_AAA_dom"/>
</dbReference>
<dbReference type="Proteomes" id="UP000245627">
    <property type="component" value="Unassembled WGS sequence"/>
</dbReference>
<evidence type="ECO:0000313" key="3">
    <source>
        <dbReference type="Proteomes" id="UP000245627"/>
    </source>
</evidence>
<sequence>MHETPLLKIAVVGPESTGKSTMAKKLAERYQTVCVPEYARYYCQNLDNKYTLQDEVNMYYGQVALEESLIPLASNGLLIADTTIMTIKIWSDHLFGHTPEEVLNEIKLRKYDFYLLMDIDLPWEDDPLRDFPEQRPHFLEVWKKELSQLNANYSLISGQGEARLENGIAAVQSFLAGHLG</sequence>
<feature type="domain" description="NadR/Ttd14 AAA" evidence="1">
    <location>
        <begin position="8"/>
        <end position="163"/>
    </location>
</feature>
<dbReference type="PANTHER" id="PTHR37512:SF1">
    <property type="entry name" value="NADR_TTD14 AAA DOMAIN-CONTAINING PROTEIN"/>
    <property type="match status" value="1"/>
</dbReference>
<gene>
    <name evidence="2" type="ORF">DC487_11950</name>
</gene>
<dbReference type="OrthoDB" id="9151999at2"/>
<keyword evidence="3" id="KW-1185">Reference proteome</keyword>
<name>A0A2T8HHA9_9SPHI</name>
<accession>A0A2T8HHA9</accession>
<dbReference type="EMBL" id="QDKG01000004">
    <property type="protein sequence ID" value="PVH24827.1"/>
    <property type="molecule type" value="Genomic_DNA"/>
</dbReference>
<evidence type="ECO:0000259" key="1">
    <source>
        <dbReference type="Pfam" id="PF13521"/>
    </source>
</evidence>
<dbReference type="PANTHER" id="PTHR37512">
    <property type="entry name" value="TRIFUNCTIONAL NAD BIOSYNTHESIS/REGULATOR PROTEIN NADR"/>
    <property type="match status" value="1"/>
</dbReference>
<dbReference type="SUPFAM" id="SSF52540">
    <property type="entry name" value="P-loop containing nucleoside triphosphate hydrolases"/>
    <property type="match status" value="1"/>
</dbReference>
<dbReference type="Gene3D" id="3.40.50.300">
    <property type="entry name" value="P-loop containing nucleotide triphosphate hydrolases"/>
    <property type="match status" value="1"/>
</dbReference>
<dbReference type="RefSeq" id="WP_116776207.1">
    <property type="nucleotide sequence ID" value="NZ_QDKG01000004.1"/>
</dbReference>
<evidence type="ECO:0000313" key="2">
    <source>
        <dbReference type="EMBL" id="PVH24827.1"/>
    </source>
</evidence>
<dbReference type="InterPro" id="IPR027417">
    <property type="entry name" value="P-loop_NTPase"/>
</dbReference>
<organism evidence="2 3">
    <name type="scientific">Sphingobacterium corticibacter</name>
    <dbReference type="NCBI Taxonomy" id="2171749"/>
    <lineage>
        <taxon>Bacteria</taxon>
        <taxon>Pseudomonadati</taxon>
        <taxon>Bacteroidota</taxon>
        <taxon>Sphingobacteriia</taxon>
        <taxon>Sphingobacteriales</taxon>
        <taxon>Sphingobacteriaceae</taxon>
        <taxon>Sphingobacterium</taxon>
    </lineage>
</organism>
<comment type="caution">
    <text evidence="2">The sequence shown here is derived from an EMBL/GenBank/DDBJ whole genome shotgun (WGS) entry which is preliminary data.</text>
</comment>
<dbReference type="InterPro" id="IPR052735">
    <property type="entry name" value="NAD_biosynth-regulator"/>
</dbReference>
<reference evidence="2 3" key="1">
    <citation type="submission" date="2018-04" db="EMBL/GenBank/DDBJ databases">
        <title>Sphingobacterium cortibacter sp. nov.</title>
        <authorList>
            <person name="Li Y."/>
        </authorList>
    </citation>
    <scope>NUCLEOTIDE SEQUENCE [LARGE SCALE GENOMIC DNA]</scope>
    <source>
        <strain evidence="2 3">2c-3</strain>
    </source>
</reference>
<proteinExistence type="predicted"/>
<dbReference type="AlphaFoldDB" id="A0A2T8HHA9"/>
<dbReference type="Pfam" id="PF13521">
    <property type="entry name" value="AAA_28"/>
    <property type="match status" value="1"/>
</dbReference>